<comment type="caution">
    <text evidence="2">The sequence shown here is derived from an EMBL/GenBank/DDBJ whole genome shotgun (WGS) entry which is preliminary data.</text>
</comment>
<proteinExistence type="predicted"/>
<feature type="transmembrane region" description="Helical" evidence="1">
    <location>
        <begin position="102"/>
        <end position="120"/>
    </location>
</feature>
<organism evidence="2 3">
    <name type="scientific">Candidatus Doudnabacteria bacterium RIFCSPHIGHO2_01_FULL_50_11</name>
    <dbReference type="NCBI Taxonomy" id="1817828"/>
    <lineage>
        <taxon>Bacteria</taxon>
        <taxon>Candidatus Doudnaibacteriota</taxon>
    </lineage>
</organism>
<keyword evidence="1" id="KW-1133">Transmembrane helix</keyword>
<feature type="transmembrane region" description="Helical" evidence="1">
    <location>
        <begin position="37"/>
        <end position="59"/>
    </location>
</feature>
<accession>A0A1F5PEZ7</accession>
<reference evidence="2 3" key="1">
    <citation type="journal article" date="2016" name="Nat. Commun.">
        <title>Thousands of microbial genomes shed light on interconnected biogeochemical processes in an aquifer system.</title>
        <authorList>
            <person name="Anantharaman K."/>
            <person name="Brown C.T."/>
            <person name="Hug L.A."/>
            <person name="Sharon I."/>
            <person name="Castelle C.J."/>
            <person name="Probst A.J."/>
            <person name="Thomas B.C."/>
            <person name="Singh A."/>
            <person name="Wilkins M.J."/>
            <person name="Karaoz U."/>
            <person name="Brodie E.L."/>
            <person name="Williams K.H."/>
            <person name="Hubbard S.S."/>
            <person name="Banfield J.F."/>
        </authorList>
    </citation>
    <scope>NUCLEOTIDE SEQUENCE [LARGE SCALE GENOMIC DNA]</scope>
</reference>
<protein>
    <submittedName>
        <fullName evidence="2">Uncharacterized protein</fullName>
    </submittedName>
</protein>
<feature type="transmembrane region" description="Helical" evidence="1">
    <location>
        <begin position="6"/>
        <end position="25"/>
    </location>
</feature>
<feature type="transmembrane region" description="Helical" evidence="1">
    <location>
        <begin position="168"/>
        <end position="188"/>
    </location>
</feature>
<name>A0A1F5PEZ7_9BACT</name>
<evidence type="ECO:0000313" key="3">
    <source>
        <dbReference type="Proteomes" id="UP000178377"/>
    </source>
</evidence>
<sequence length="195" mass="22118">MAQFEFFASPWWVNFFILVPFIAYASWHKRLSITWAVLIFAALFGIAFGFVEAAAVVYIRAASGLLTVEGEKLTEVAVQSSNMYQQAQVLADLPAGLWKIEFFRELATMVMLLCVTMLGARGTRERIALFLWSFATWDIFYYVGLWATIRWPASLTTPDVLFLIPVPWFSQVWFPMAVSALIMGAVVLKKTKNHS</sequence>
<dbReference type="Proteomes" id="UP000178377">
    <property type="component" value="Unassembled WGS sequence"/>
</dbReference>
<feature type="transmembrane region" description="Helical" evidence="1">
    <location>
        <begin position="127"/>
        <end position="148"/>
    </location>
</feature>
<dbReference type="AlphaFoldDB" id="A0A1F5PEZ7"/>
<dbReference type="EMBL" id="MFEO01000035">
    <property type="protein sequence ID" value="OGE88250.1"/>
    <property type="molecule type" value="Genomic_DNA"/>
</dbReference>
<gene>
    <name evidence="2" type="ORF">A2722_01705</name>
</gene>
<evidence type="ECO:0000256" key="1">
    <source>
        <dbReference type="SAM" id="Phobius"/>
    </source>
</evidence>
<evidence type="ECO:0000313" key="2">
    <source>
        <dbReference type="EMBL" id="OGE88250.1"/>
    </source>
</evidence>
<keyword evidence="1" id="KW-0812">Transmembrane</keyword>
<dbReference type="STRING" id="1817828.A2722_01705"/>
<keyword evidence="1" id="KW-0472">Membrane</keyword>